<name>A0A938XRB7_9FIRM</name>
<dbReference type="RefSeq" id="WP_204701085.1">
    <property type="nucleotide sequence ID" value="NZ_JAFBDQ010000005.1"/>
</dbReference>
<reference evidence="1" key="1">
    <citation type="submission" date="2021-01" db="EMBL/GenBank/DDBJ databases">
        <title>Genomic Encyclopedia of Type Strains, Phase IV (KMG-IV): sequencing the most valuable type-strain genomes for metagenomic binning, comparative biology and taxonomic classification.</title>
        <authorList>
            <person name="Goeker M."/>
        </authorList>
    </citation>
    <scope>NUCLEOTIDE SEQUENCE</scope>
    <source>
        <strain evidence="1">DSM 23230</strain>
    </source>
</reference>
<proteinExistence type="predicted"/>
<accession>A0A938XRB7</accession>
<keyword evidence="2" id="KW-1185">Reference proteome</keyword>
<evidence type="ECO:0000313" key="1">
    <source>
        <dbReference type="EMBL" id="MBM7556304.1"/>
    </source>
</evidence>
<dbReference type="Proteomes" id="UP000774000">
    <property type="component" value="Unassembled WGS sequence"/>
</dbReference>
<sequence length="486" mass="56269">MTTRIEKILQDDGPMVSGVLAKKLEEKHEITNDAARKAISRANSPVKKMKTISFNNNQQFIYLSDHFKTQLFYQNLVNSFETHAKAYHFFIQAVLFHDGFIDMNQLPSYTCSPIKKLKGHKPASSIIDDLLQLDVLVEYTDDIYQLNSLIEVSSTHTRFKAIELAKELTISNFEDWAKKINFTSYNDAEKLSNNAEFYKFQWGFTAPSYILNLRNEDSPGFIVADILLGKEVLEEHVEYFLNKIDIIKQNHNVSSFIPIIIVEDLEKEAFQLLKSRGIFIGFVNELFDNQYTEVLKSLVNVIENASAVISKNPDKYFDLFDKLSDLRGASINLRGALFELAVGYYYSQSSIYIKINEVVLDKDSGERREIDVLAYDNPDRLRIVECKGKKAPIGKGFAKKWVTDNIPKIRSWTFQEDEHRNKELIFELWSTGGFEKEAEDYLKERAQSTNKYQINYFSKEEIRNKAKEKGVKKLRKIIDNYFSSDI</sequence>
<evidence type="ECO:0000313" key="2">
    <source>
        <dbReference type="Proteomes" id="UP000774000"/>
    </source>
</evidence>
<dbReference type="InterPro" id="IPR011335">
    <property type="entry name" value="Restrct_endonuc-II-like"/>
</dbReference>
<protein>
    <submittedName>
        <fullName evidence="1">Uncharacterized protein</fullName>
    </submittedName>
</protein>
<dbReference type="EMBL" id="JAFBDQ010000005">
    <property type="protein sequence ID" value="MBM7556304.1"/>
    <property type="molecule type" value="Genomic_DNA"/>
</dbReference>
<gene>
    <name evidence="1" type="ORF">JOC47_001147</name>
</gene>
<dbReference type="AlphaFoldDB" id="A0A938XRB7"/>
<organism evidence="1 2">
    <name type="scientific">Halanaerobacter jeridensis</name>
    <dbReference type="NCBI Taxonomy" id="706427"/>
    <lineage>
        <taxon>Bacteria</taxon>
        <taxon>Bacillati</taxon>
        <taxon>Bacillota</taxon>
        <taxon>Clostridia</taxon>
        <taxon>Halanaerobiales</taxon>
        <taxon>Halobacteroidaceae</taxon>
        <taxon>Halanaerobacter</taxon>
    </lineage>
</organism>
<comment type="caution">
    <text evidence="1">The sequence shown here is derived from an EMBL/GenBank/DDBJ whole genome shotgun (WGS) entry which is preliminary data.</text>
</comment>
<dbReference type="SUPFAM" id="SSF52980">
    <property type="entry name" value="Restriction endonuclease-like"/>
    <property type="match status" value="1"/>
</dbReference>